<organism evidence="2 3">
    <name type="scientific">Nocardia jinanensis</name>
    <dbReference type="NCBI Taxonomy" id="382504"/>
    <lineage>
        <taxon>Bacteria</taxon>
        <taxon>Bacillati</taxon>
        <taxon>Actinomycetota</taxon>
        <taxon>Actinomycetes</taxon>
        <taxon>Mycobacteriales</taxon>
        <taxon>Nocardiaceae</taxon>
        <taxon>Nocardia</taxon>
    </lineage>
</organism>
<feature type="transmembrane region" description="Helical" evidence="1">
    <location>
        <begin position="71"/>
        <end position="91"/>
    </location>
</feature>
<dbReference type="AlphaFoldDB" id="A0A917RBP3"/>
<accession>A0A917RBP3</accession>
<protein>
    <submittedName>
        <fullName evidence="2">Membrane protein</fullName>
    </submittedName>
</protein>
<feature type="transmembrane region" description="Helical" evidence="1">
    <location>
        <begin position="33"/>
        <end position="51"/>
    </location>
</feature>
<reference evidence="2" key="1">
    <citation type="journal article" date="2014" name="Int. J. Syst. Evol. Microbiol.">
        <title>Complete genome sequence of Corynebacterium casei LMG S-19264T (=DSM 44701T), isolated from a smear-ripened cheese.</title>
        <authorList>
            <consortium name="US DOE Joint Genome Institute (JGI-PGF)"/>
            <person name="Walter F."/>
            <person name="Albersmeier A."/>
            <person name="Kalinowski J."/>
            <person name="Ruckert C."/>
        </authorList>
    </citation>
    <scope>NUCLEOTIDE SEQUENCE</scope>
    <source>
        <strain evidence="2">CGMCC 4.3508</strain>
    </source>
</reference>
<keyword evidence="1" id="KW-1133">Transmembrane helix</keyword>
<comment type="caution">
    <text evidence="2">The sequence shown here is derived from an EMBL/GenBank/DDBJ whole genome shotgun (WGS) entry which is preliminary data.</text>
</comment>
<proteinExistence type="predicted"/>
<reference evidence="2" key="2">
    <citation type="submission" date="2020-09" db="EMBL/GenBank/DDBJ databases">
        <authorList>
            <person name="Sun Q."/>
            <person name="Zhou Y."/>
        </authorList>
    </citation>
    <scope>NUCLEOTIDE SEQUENCE</scope>
    <source>
        <strain evidence="2">CGMCC 4.3508</strain>
    </source>
</reference>
<evidence type="ECO:0000256" key="1">
    <source>
        <dbReference type="SAM" id="Phobius"/>
    </source>
</evidence>
<feature type="transmembrane region" description="Helical" evidence="1">
    <location>
        <begin position="129"/>
        <end position="149"/>
    </location>
</feature>
<dbReference type="Proteomes" id="UP000638263">
    <property type="component" value="Unassembled WGS sequence"/>
</dbReference>
<sequence length="237" mass="25059">MTATRRADNGGQFIARRMNAVEQLRAEKKVRRLTQLLLGLVGYGVSITLLVESSLGASSWNILAEGVSLRSGLTFGWATNIIAVVVLLFWIPLRELPGLGTVLNVVLVGAAADLAAVLLPTPTALPQRVLFYVVGLVMLTWFDAVYLGARFGPGPRDGLMTGAVRVTGKPIWMVRTGIEVVVLTIGWILGGTVGFGTVLIAVVMGPLVQLFLRATTVRLASDRAVEVSGDTPAPAAG</sequence>
<dbReference type="Pfam" id="PF19700">
    <property type="entry name" value="DUF6198"/>
    <property type="match status" value="1"/>
</dbReference>
<evidence type="ECO:0000313" key="2">
    <source>
        <dbReference type="EMBL" id="GGK99472.1"/>
    </source>
</evidence>
<keyword evidence="1" id="KW-0812">Transmembrane</keyword>
<evidence type="ECO:0000313" key="3">
    <source>
        <dbReference type="Proteomes" id="UP000638263"/>
    </source>
</evidence>
<dbReference type="RefSeq" id="WP_063916224.1">
    <property type="nucleotide sequence ID" value="NZ_BMMH01000002.1"/>
</dbReference>
<keyword evidence="1" id="KW-0472">Membrane</keyword>
<gene>
    <name evidence="2" type="ORF">GCM10011588_12600</name>
</gene>
<dbReference type="PANTHER" id="PTHR40078">
    <property type="entry name" value="INTEGRAL MEMBRANE PROTEIN-RELATED"/>
    <property type="match status" value="1"/>
</dbReference>
<name>A0A917RBP3_9NOCA</name>
<dbReference type="PANTHER" id="PTHR40078:SF1">
    <property type="entry name" value="INTEGRAL MEMBRANE PROTEIN"/>
    <property type="match status" value="1"/>
</dbReference>
<dbReference type="EMBL" id="BMMH01000002">
    <property type="protein sequence ID" value="GGK99472.1"/>
    <property type="molecule type" value="Genomic_DNA"/>
</dbReference>
<feature type="transmembrane region" description="Helical" evidence="1">
    <location>
        <begin position="98"/>
        <end position="117"/>
    </location>
</feature>
<dbReference type="InterPro" id="IPR038750">
    <property type="entry name" value="YczE/YyaS-like"/>
</dbReference>
<keyword evidence="3" id="KW-1185">Reference proteome</keyword>